<protein>
    <submittedName>
        <fullName evidence="1">Uncharacterized protein</fullName>
    </submittedName>
</protein>
<dbReference type="EMBL" id="VSSQ01077890">
    <property type="protein sequence ID" value="MPN27857.1"/>
    <property type="molecule type" value="Genomic_DNA"/>
</dbReference>
<organism evidence="1">
    <name type="scientific">bioreactor metagenome</name>
    <dbReference type="NCBI Taxonomy" id="1076179"/>
    <lineage>
        <taxon>unclassified sequences</taxon>
        <taxon>metagenomes</taxon>
        <taxon>ecological metagenomes</taxon>
    </lineage>
</organism>
<comment type="caution">
    <text evidence="1">The sequence shown here is derived from an EMBL/GenBank/DDBJ whole genome shotgun (WGS) entry which is preliminary data.</text>
</comment>
<evidence type="ECO:0000313" key="1">
    <source>
        <dbReference type="EMBL" id="MPN27857.1"/>
    </source>
</evidence>
<dbReference type="AlphaFoldDB" id="A0A645GLT8"/>
<name>A0A645GLT8_9ZZZZ</name>
<sequence length="92" mass="10782">MWEGQNTPPTFAIVLPILYVPFRYCYMDCRLAYLKHFGGVAHSGTLLNDVFGRFQYPFFYVIPHVLSPFEQALLNAYEKGFKLMLDNKFIHI</sequence>
<gene>
    <name evidence="1" type="ORF">SDC9_175291</name>
</gene>
<proteinExistence type="predicted"/>
<reference evidence="1" key="1">
    <citation type="submission" date="2019-08" db="EMBL/GenBank/DDBJ databases">
        <authorList>
            <person name="Kucharzyk K."/>
            <person name="Murdoch R.W."/>
            <person name="Higgins S."/>
            <person name="Loffler F."/>
        </authorList>
    </citation>
    <scope>NUCLEOTIDE SEQUENCE</scope>
</reference>
<accession>A0A645GLT8</accession>